<sequence>MTSMVSIPHVLSGISIVLLVVYGVDVMIGGGGAGEGFLPFDAMTRGIGFGMPPIIFSFIAFFISKKPPFKGLGIMLVITGVLIIIGGIISMASAEESENAARMAGEGGGLIAVGVIIAALGGIKIKKSLST</sequence>
<keyword evidence="1" id="KW-0472">Membrane</keyword>
<reference evidence="2 3" key="1">
    <citation type="submission" date="2018-05" db="EMBL/GenBank/DDBJ databases">
        <title>genome sequencing of Nitrosopumilus sp. NM25.</title>
        <authorList>
            <person name="Mori K."/>
            <person name="Nakagawa T."/>
        </authorList>
    </citation>
    <scope>NUCLEOTIDE SEQUENCE [LARGE SCALE GENOMIC DNA]</scope>
    <source>
        <strain evidence="2 3">NM25</strain>
    </source>
</reference>
<keyword evidence="1" id="KW-0812">Transmembrane</keyword>
<dbReference type="EMBL" id="BGKI01000007">
    <property type="protein sequence ID" value="GBH34408.1"/>
    <property type="molecule type" value="Genomic_DNA"/>
</dbReference>
<name>A0A2S2KSH6_9ARCH</name>
<keyword evidence="1" id="KW-1133">Transmembrane helix</keyword>
<proteinExistence type="predicted"/>
<dbReference type="AlphaFoldDB" id="A0A2S2KSH6"/>
<gene>
    <name evidence="2" type="ORF">NZNM25_11990</name>
</gene>
<evidence type="ECO:0000313" key="2">
    <source>
        <dbReference type="EMBL" id="GBH34408.1"/>
    </source>
</evidence>
<protein>
    <submittedName>
        <fullName evidence="2">Uncharacterized protein</fullName>
    </submittedName>
</protein>
<accession>A0A2S2KSH6</accession>
<dbReference type="Proteomes" id="UP000245829">
    <property type="component" value="Unassembled WGS sequence"/>
</dbReference>
<feature type="transmembrane region" description="Helical" evidence="1">
    <location>
        <begin position="104"/>
        <end position="123"/>
    </location>
</feature>
<comment type="caution">
    <text evidence="2">The sequence shown here is derived from an EMBL/GenBank/DDBJ whole genome shotgun (WGS) entry which is preliminary data.</text>
</comment>
<feature type="transmembrane region" description="Helical" evidence="1">
    <location>
        <begin position="71"/>
        <end position="92"/>
    </location>
</feature>
<feature type="transmembrane region" description="Helical" evidence="1">
    <location>
        <begin position="47"/>
        <end position="64"/>
    </location>
</feature>
<keyword evidence="3" id="KW-1185">Reference proteome</keyword>
<evidence type="ECO:0000256" key="1">
    <source>
        <dbReference type="SAM" id="Phobius"/>
    </source>
</evidence>
<evidence type="ECO:0000313" key="3">
    <source>
        <dbReference type="Proteomes" id="UP000245829"/>
    </source>
</evidence>
<organism evidence="2 3">
    <name type="scientific">Nitrosopumilus zosterae</name>
    <dbReference type="NCBI Taxonomy" id="718286"/>
    <lineage>
        <taxon>Archaea</taxon>
        <taxon>Nitrososphaerota</taxon>
        <taxon>Nitrososphaeria</taxon>
        <taxon>Nitrosopumilales</taxon>
        <taxon>Nitrosopumilaceae</taxon>
        <taxon>Nitrosopumilus</taxon>
    </lineage>
</organism>